<feature type="transmembrane region" description="Helical" evidence="8">
    <location>
        <begin position="118"/>
        <end position="151"/>
    </location>
</feature>
<sequence length="514" mass="57554">MFTEQAYMQGTQPDQTISHSTARQALILIATITAIRLLWHLLHPVGMAGDETYYWLWGQYPDWGYFSKPPLIGWLYGALAAVFGNITWGYKAAATVFSAGSLWFFYKFVLQLTGKPMSAITALIALALLPANLLLSSILTIDAPLMFFWMAGLYCTSRVLLDERPSSAVYLGLWAALAMGHLAKQMMLVQLALILILCICYRRDQLLRPALWIALAGSLVSLVPALYWNAQNDWITVAHTAHHFEPGKVNFGDSLGRVGELWGALAGLISPVLFALAFPAIAYAWQQRKDPRIILCVLYGVAGLIVMSAMALRQRVNPNWPAVFLYGSLALIILWASATASRQRWLRRGLQVAAIMSLALMILLPLLGPLAGPLSKMGLTPQRRGWLGYPQLVEQTMQLAPEAQQLVFVGHRFTASQFAYHGPDPKRVHLWNNAGFFRSQFDFFPAPKLGLPTLIVVEQKKAGWDYQIPEPLQQQLKSVQPLKDLPMHPVREYPRFHIYLASELNSWDTIETSH</sequence>
<evidence type="ECO:0000313" key="10">
    <source>
        <dbReference type="EMBL" id="ADE54742.1"/>
    </source>
</evidence>
<feature type="domain" description="Glycosyltransferase RgtA/B/C/D-like" evidence="9">
    <location>
        <begin position="67"/>
        <end position="228"/>
    </location>
</feature>
<gene>
    <name evidence="10" type="ordered locus">Caka_1723</name>
</gene>
<name>D5EJZ3_CORAD</name>
<evidence type="ECO:0000256" key="4">
    <source>
        <dbReference type="ARBA" id="ARBA00022679"/>
    </source>
</evidence>
<feature type="transmembrane region" description="Helical" evidence="8">
    <location>
        <begin position="292"/>
        <end position="311"/>
    </location>
</feature>
<dbReference type="PANTHER" id="PTHR33908:SF11">
    <property type="entry name" value="MEMBRANE PROTEIN"/>
    <property type="match status" value="1"/>
</dbReference>
<dbReference type="GO" id="GO:0005886">
    <property type="term" value="C:plasma membrane"/>
    <property type="evidence" value="ECO:0007669"/>
    <property type="project" value="UniProtKB-SubCell"/>
</dbReference>
<feature type="transmembrane region" description="Helical" evidence="8">
    <location>
        <begin position="25"/>
        <end position="42"/>
    </location>
</feature>
<dbReference type="InterPro" id="IPR038731">
    <property type="entry name" value="RgtA/B/C-like"/>
</dbReference>
<keyword evidence="2" id="KW-1003">Cell membrane</keyword>
<feature type="transmembrane region" description="Helical" evidence="8">
    <location>
        <begin position="171"/>
        <end position="198"/>
    </location>
</feature>
<evidence type="ECO:0000313" key="11">
    <source>
        <dbReference type="Proteomes" id="UP000000925"/>
    </source>
</evidence>
<dbReference type="eggNOG" id="COG1807">
    <property type="taxonomic scope" value="Bacteria"/>
</dbReference>
<keyword evidence="6 8" id="KW-1133">Transmembrane helix</keyword>
<dbReference type="HOGENOM" id="CLU_016165_3_0_0"/>
<dbReference type="GO" id="GO:0009103">
    <property type="term" value="P:lipopolysaccharide biosynthetic process"/>
    <property type="evidence" value="ECO:0007669"/>
    <property type="project" value="UniProtKB-ARBA"/>
</dbReference>
<dbReference type="CAZy" id="GT83">
    <property type="family name" value="Glycosyltransferase Family 83"/>
</dbReference>
<dbReference type="PANTHER" id="PTHR33908">
    <property type="entry name" value="MANNOSYLTRANSFERASE YKCB-RELATED"/>
    <property type="match status" value="1"/>
</dbReference>
<dbReference type="RefSeq" id="WP_013043464.1">
    <property type="nucleotide sequence ID" value="NC_014008.1"/>
</dbReference>
<dbReference type="Proteomes" id="UP000000925">
    <property type="component" value="Chromosome"/>
</dbReference>
<evidence type="ECO:0000256" key="7">
    <source>
        <dbReference type="ARBA" id="ARBA00023136"/>
    </source>
</evidence>
<dbReference type="GO" id="GO:0016763">
    <property type="term" value="F:pentosyltransferase activity"/>
    <property type="evidence" value="ECO:0007669"/>
    <property type="project" value="TreeGrafter"/>
</dbReference>
<dbReference type="EMBL" id="CP001998">
    <property type="protein sequence ID" value="ADE54742.1"/>
    <property type="molecule type" value="Genomic_DNA"/>
</dbReference>
<dbReference type="OrthoDB" id="9802649at2"/>
<evidence type="ECO:0000256" key="6">
    <source>
        <dbReference type="ARBA" id="ARBA00022989"/>
    </source>
</evidence>
<keyword evidence="11" id="KW-1185">Reference proteome</keyword>
<keyword evidence="4 10" id="KW-0808">Transferase</keyword>
<feature type="transmembrane region" description="Helical" evidence="8">
    <location>
        <begin position="210"/>
        <end position="228"/>
    </location>
</feature>
<dbReference type="Pfam" id="PF13231">
    <property type="entry name" value="PMT_2"/>
    <property type="match status" value="1"/>
</dbReference>
<feature type="transmembrane region" description="Helical" evidence="8">
    <location>
        <begin position="323"/>
        <end position="340"/>
    </location>
</feature>
<keyword evidence="7 8" id="KW-0472">Membrane</keyword>
<dbReference type="InterPro" id="IPR050297">
    <property type="entry name" value="LipidA_mod_glycosyltrf_83"/>
</dbReference>
<evidence type="ECO:0000256" key="1">
    <source>
        <dbReference type="ARBA" id="ARBA00004651"/>
    </source>
</evidence>
<evidence type="ECO:0000256" key="3">
    <source>
        <dbReference type="ARBA" id="ARBA00022676"/>
    </source>
</evidence>
<evidence type="ECO:0000259" key="9">
    <source>
        <dbReference type="Pfam" id="PF13231"/>
    </source>
</evidence>
<dbReference type="KEGG" id="caa:Caka_1723"/>
<organism evidence="10 11">
    <name type="scientific">Coraliomargarita akajimensis (strain DSM 45221 / IAM 15411 / JCM 23193 / KCTC 12865 / 04OKA010-24)</name>
    <dbReference type="NCBI Taxonomy" id="583355"/>
    <lineage>
        <taxon>Bacteria</taxon>
        <taxon>Pseudomonadati</taxon>
        <taxon>Verrucomicrobiota</taxon>
        <taxon>Opitutia</taxon>
        <taxon>Puniceicoccales</taxon>
        <taxon>Coraliomargaritaceae</taxon>
        <taxon>Coraliomargarita</taxon>
    </lineage>
</organism>
<feature type="transmembrane region" description="Helical" evidence="8">
    <location>
        <begin position="261"/>
        <end position="285"/>
    </location>
</feature>
<keyword evidence="5 8" id="KW-0812">Transmembrane</keyword>
<feature type="transmembrane region" description="Helical" evidence="8">
    <location>
        <begin position="352"/>
        <end position="372"/>
    </location>
</feature>
<comment type="subcellular location">
    <subcellularLocation>
        <location evidence="1">Cell membrane</location>
        <topology evidence="1">Multi-pass membrane protein</topology>
    </subcellularLocation>
</comment>
<dbReference type="STRING" id="583355.Caka_1723"/>
<evidence type="ECO:0000256" key="8">
    <source>
        <dbReference type="SAM" id="Phobius"/>
    </source>
</evidence>
<evidence type="ECO:0000256" key="2">
    <source>
        <dbReference type="ARBA" id="ARBA00022475"/>
    </source>
</evidence>
<dbReference type="AlphaFoldDB" id="D5EJZ3"/>
<evidence type="ECO:0000256" key="5">
    <source>
        <dbReference type="ARBA" id="ARBA00022692"/>
    </source>
</evidence>
<protein>
    <submittedName>
        <fullName evidence="10">4-amino-4-deoxy-L-arabinose transferase-like protein glycosyltransferase of PMT family</fullName>
    </submittedName>
</protein>
<accession>D5EJZ3</accession>
<reference evidence="10 11" key="1">
    <citation type="journal article" date="2010" name="Stand. Genomic Sci.">
        <title>Complete genome sequence of Coraliomargarita akajimensis type strain (04OKA010-24).</title>
        <authorList>
            <person name="Mavromatis K."/>
            <person name="Abt B."/>
            <person name="Brambilla E."/>
            <person name="Lapidus A."/>
            <person name="Copeland A."/>
            <person name="Deshpande S."/>
            <person name="Nolan M."/>
            <person name="Lucas S."/>
            <person name="Tice H."/>
            <person name="Cheng J.F."/>
            <person name="Han C."/>
            <person name="Detter J.C."/>
            <person name="Woyke T."/>
            <person name="Goodwin L."/>
            <person name="Pitluck S."/>
            <person name="Held B."/>
            <person name="Brettin T."/>
            <person name="Tapia R."/>
            <person name="Ivanova N."/>
            <person name="Mikhailova N."/>
            <person name="Pati A."/>
            <person name="Liolios K."/>
            <person name="Chen A."/>
            <person name="Palaniappan K."/>
            <person name="Land M."/>
            <person name="Hauser L."/>
            <person name="Chang Y.J."/>
            <person name="Jeffries C.D."/>
            <person name="Rohde M."/>
            <person name="Goker M."/>
            <person name="Bristow J."/>
            <person name="Eisen J.A."/>
            <person name="Markowitz V."/>
            <person name="Hugenholtz P."/>
            <person name="Klenk H.P."/>
            <person name="Kyrpides N.C."/>
        </authorList>
    </citation>
    <scope>NUCLEOTIDE SEQUENCE [LARGE SCALE GENOMIC DNA]</scope>
    <source>
        <strain evidence="11">DSM 45221 / IAM 15411 / JCM 23193 / KCTC 12865</strain>
    </source>
</reference>
<proteinExistence type="predicted"/>
<feature type="transmembrane region" description="Helical" evidence="8">
    <location>
        <begin position="73"/>
        <end position="106"/>
    </location>
</feature>
<keyword evidence="3" id="KW-0328">Glycosyltransferase</keyword>